<keyword evidence="1 4" id="KW-0560">Oxidoreductase</keyword>
<organism evidence="4 5">
    <name type="scientific">Agrobacterium tumefaciens str. Kerr 14</name>
    <dbReference type="NCBI Taxonomy" id="1183424"/>
    <lineage>
        <taxon>Bacteria</taxon>
        <taxon>Pseudomonadati</taxon>
        <taxon>Pseudomonadota</taxon>
        <taxon>Alphaproteobacteria</taxon>
        <taxon>Hyphomicrobiales</taxon>
        <taxon>Rhizobiaceae</taxon>
        <taxon>Rhizobium/Agrobacterium group</taxon>
        <taxon>Agrobacterium</taxon>
        <taxon>Agrobacterium tumefaciens complex</taxon>
    </lineage>
</organism>
<feature type="domain" description="GFO/IDH/MocA-like oxidoreductase" evidence="3">
    <location>
        <begin position="173"/>
        <end position="303"/>
    </location>
</feature>
<evidence type="ECO:0000259" key="2">
    <source>
        <dbReference type="Pfam" id="PF01408"/>
    </source>
</evidence>
<dbReference type="Gene3D" id="3.40.50.720">
    <property type="entry name" value="NAD(P)-binding Rossmann-like Domain"/>
    <property type="match status" value="1"/>
</dbReference>
<feature type="domain" description="Gfo/Idh/MocA-like oxidoreductase N-terminal" evidence="2">
    <location>
        <begin position="38"/>
        <end position="162"/>
    </location>
</feature>
<dbReference type="EC" id="1.1.1.18" evidence="4"/>
<dbReference type="AlphaFoldDB" id="A0A1S7SAF5"/>
<dbReference type="PANTHER" id="PTHR43818:SF11">
    <property type="entry name" value="BCDNA.GH03377"/>
    <property type="match status" value="1"/>
</dbReference>
<dbReference type="InterPro" id="IPR036291">
    <property type="entry name" value="NAD(P)-bd_dom_sf"/>
</dbReference>
<protein>
    <submittedName>
        <fullName evidence="4">Myo-inositol 2-dehydrogenase</fullName>
        <ecNumber evidence="4">1.1.1.18</ecNumber>
    </submittedName>
</protein>
<dbReference type="SUPFAM" id="SSF51735">
    <property type="entry name" value="NAD(P)-binding Rossmann-fold domains"/>
    <property type="match status" value="1"/>
</dbReference>
<evidence type="ECO:0000256" key="1">
    <source>
        <dbReference type="ARBA" id="ARBA00023002"/>
    </source>
</evidence>
<evidence type="ECO:0000259" key="3">
    <source>
        <dbReference type="Pfam" id="PF22725"/>
    </source>
</evidence>
<reference evidence="4 5" key="1">
    <citation type="submission" date="2016-01" db="EMBL/GenBank/DDBJ databases">
        <authorList>
            <person name="Oliw E.H."/>
        </authorList>
    </citation>
    <scope>NUCLEOTIDE SEQUENCE [LARGE SCALE GENOMIC DNA]</scope>
    <source>
        <strain evidence="4 5">Kerr 14</strain>
    </source>
</reference>
<dbReference type="InterPro" id="IPR050463">
    <property type="entry name" value="Gfo/Idh/MocA_oxidrdct_glycsds"/>
</dbReference>
<dbReference type="InterPro" id="IPR055170">
    <property type="entry name" value="GFO_IDH_MocA-like_dom"/>
</dbReference>
<dbReference type="Pfam" id="PF01408">
    <property type="entry name" value="GFO_IDH_MocA"/>
    <property type="match status" value="1"/>
</dbReference>
<gene>
    <name evidence="4" type="ORF">AGR4C_pa50007</name>
</gene>
<name>A0A1S7SAF5_AGRTU</name>
<dbReference type="Pfam" id="PF22725">
    <property type="entry name" value="GFO_IDH_MocA_C3"/>
    <property type="match status" value="1"/>
</dbReference>
<sequence>MAFVSAEYFRLTLHSYSNTDFIIEFPIIARRTTVGEIGIGMIGYAFMGKAHTLGYRDVAAISADDVPRPRLVSIYGRNAEQLELARDRLGWEKAVTDWQEIIDDPAITLVDNAGPNALHVEPTIAAMQAGKHVYCEKPLGPSAEDAFRMWDVARRTGVKHMCAFNYRFFPALQLARQIIQSGEIGEVYHYRSQFLVSSSLGERRQKGWRDDKQSAGSGALGDLGAHHIDLSRFLLASDPSAVQASLKVRVSEAADGSKIETDDQFGALMDYDNGALGIIEASRVAGGHLVTSRVEIDGTKGSIAFSMQQLNELRVAGQDKAFKSIPVIRKDDPYQADWFPPGHPLGWVDTFSHEAKHILGAIAGLHDVDPIGATFKDGYYCSEIIDTAIRAAQLGQRQKIVYRQA</sequence>
<dbReference type="EMBL" id="FBWC01000036">
    <property type="protein sequence ID" value="CUX65345.1"/>
    <property type="molecule type" value="Genomic_DNA"/>
</dbReference>
<dbReference type="GO" id="GO:0000166">
    <property type="term" value="F:nucleotide binding"/>
    <property type="evidence" value="ECO:0007669"/>
    <property type="project" value="InterPro"/>
</dbReference>
<evidence type="ECO:0000313" key="4">
    <source>
        <dbReference type="EMBL" id="CUX65345.1"/>
    </source>
</evidence>
<proteinExistence type="predicted"/>
<evidence type="ECO:0000313" key="5">
    <source>
        <dbReference type="Proteomes" id="UP000191897"/>
    </source>
</evidence>
<dbReference type="PANTHER" id="PTHR43818">
    <property type="entry name" value="BCDNA.GH03377"/>
    <property type="match status" value="1"/>
</dbReference>
<dbReference type="SUPFAM" id="SSF55347">
    <property type="entry name" value="Glyceraldehyde-3-phosphate dehydrogenase-like, C-terminal domain"/>
    <property type="match status" value="1"/>
</dbReference>
<accession>A0A1S7SAF5</accession>
<dbReference type="GO" id="GO:0050112">
    <property type="term" value="F:inositol 2-dehydrogenase (NAD+) activity"/>
    <property type="evidence" value="ECO:0007669"/>
    <property type="project" value="UniProtKB-EC"/>
</dbReference>
<dbReference type="Proteomes" id="UP000191897">
    <property type="component" value="Unassembled WGS sequence"/>
</dbReference>
<dbReference type="InterPro" id="IPR000683">
    <property type="entry name" value="Gfo/Idh/MocA-like_OxRdtase_N"/>
</dbReference>
<dbReference type="Gene3D" id="3.30.360.10">
    <property type="entry name" value="Dihydrodipicolinate Reductase, domain 2"/>
    <property type="match status" value="1"/>
</dbReference>